<evidence type="ECO:0000313" key="1">
    <source>
        <dbReference type="EMBL" id="KXT07983.1"/>
    </source>
</evidence>
<dbReference type="AlphaFoldDB" id="A0A139I017"/>
<proteinExistence type="predicted"/>
<reference evidence="1 2" key="1">
    <citation type="submission" date="2015-07" db="EMBL/GenBank/DDBJ databases">
        <title>Comparative genomics of the Sigatoka disease complex on banana suggests a link between parallel evolutionary changes in Pseudocercospora fijiensis and Pseudocercospora eumusae and increased virulence on the banana host.</title>
        <authorList>
            <person name="Chang T.-C."/>
            <person name="Salvucci A."/>
            <person name="Crous P.W."/>
            <person name="Stergiopoulos I."/>
        </authorList>
    </citation>
    <scope>NUCLEOTIDE SEQUENCE [LARGE SCALE GENOMIC DNA]</scope>
    <source>
        <strain evidence="1 2">CBS 116634</strain>
    </source>
</reference>
<accession>A0A139I017</accession>
<protein>
    <submittedName>
        <fullName evidence="1">Uncharacterized protein</fullName>
    </submittedName>
</protein>
<evidence type="ECO:0000313" key="2">
    <source>
        <dbReference type="Proteomes" id="UP000073492"/>
    </source>
</evidence>
<keyword evidence="2" id="KW-1185">Reference proteome</keyword>
<name>A0A139I017_9PEZI</name>
<sequence>MPLPDNEHSEQTTARTVKAPAFALSSTVCSSIPAGIDPWRFVTRLGRPRVSIAVAVNLSQRTKDNGSSGPGHDAEAALPTATPARLLGTGTSLVTPTARTDDAALVMGSKAPNAKSRPRRRPLKNLFSADDFDPLSSEHYARIMSAHPATPSWTNFLQEQKLPDDDEDWLSYLASSRPQTANIKAISSISDCIVATSGFKVSWIEVTIPEPYLESSIHTPPPTLFRVPHNWSSQLRGEEKDKADNAIWRRKARWHISSWLE</sequence>
<dbReference type="Proteomes" id="UP000073492">
    <property type="component" value="Unassembled WGS sequence"/>
</dbReference>
<organism evidence="1 2">
    <name type="scientific">Pseudocercospora musae</name>
    <dbReference type="NCBI Taxonomy" id="113226"/>
    <lineage>
        <taxon>Eukaryota</taxon>
        <taxon>Fungi</taxon>
        <taxon>Dikarya</taxon>
        <taxon>Ascomycota</taxon>
        <taxon>Pezizomycotina</taxon>
        <taxon>Dothideomycetes</taxon>
        <taxon>Dothideomycetidae</taxon>
        <taxon>Mycosphaerellales</taxon>
        <taxon>Mycosphaerellaceae</taxon>
        <taxon>Pseudocercospora</taxon>
    </lineage>
</organism>
<dbReference type="EMBL" id="LFZO01000505">
    <property type="protein sequence ID" value="KXT07983.1"/>
    <property type="molecule type" value="Genomic_DNA"/>
</dbReference>
<comment type="caution">
    <text evidence="1">The sequence shown here is derived from an EMBL/GenBank/DDBJ whole genome shotgun (WGS) entry which is preliminary data.</text>
</comment>
<gene>
    <name evidence="1" type="ORF">AC579_1106</name>
</gene>